<dbReference type="InterPro" id="IPR006102">
    <property type="entry name" value="Ig-like_GH2"/>
</dbReference>
<dbReference type="SUPFAM" id="SSF49303">
    <property type="entry name" value="beta-Galactosidase/glucuronidase domain"/>
    <property type="match status" value="1"/>
</dbReference>
<dbReference type="Pfam" id="PF00703">
    <property type="entry name" value="Glyco_hydro_2"/>
    <property type="match status" value="1"/>
</dbReference>
<protein>
    <submittedName>
        <fullName evidence="8">Beta-glucuronidase</fullName>
    </submittedName>
</protein>
<dbReference type="PANTHER" id="PTHR42732">
    <property type="entry name" value="BETA-GALACTOSIDASE"/>
    <property type="match status" value="1"/>
</dbReference>
<comment type="similarity">
    <text evidence="1">Belongs to the glycosyl hydrolase 2 family.</text>
</comment>
<dbReference type="EMBL" id="FUZZ01000005">
    <property type="protein sequence ID" value="SKD09357.1"/>
    <property type="molecule type" value="Genomic_DNA"/>
</dbReference>
<evidence type="ECO:0000256" key="1">
    <source>
        <dbReference type="ARBA" id="ARBA00007401"/>
    </source>
</evidence>
<evidence type="ECO:0000256" key="2">
    <source>
        <dbReference type="ARBA" id="ARBA00022801"/>
    </source>
</evidence>
<dbReference type="InterPro" id="IPR036156">
    <property type="entry name" value="Beta-gal/glucu_dom_sf"/>
</dbReference>
<dbReference type="InterPro" id="IPR006101">
    <property type="entry name" value="Glyco_hydro_2"/>
</dbReference>
<evidence type="ECO:0000313" key="8">
    <source>
        <dbReference type="EMBL" id="SKD09357.1"/>
    </source>
</evidence>
<dbReference type="InterPro" id="IPR006104">
    <property type="entry name" value="Glyco_hydro_2_N"/>
</dbReference>
<proteinExistence type="inferred from homology"/>
<feature type="domain" description="Glycosyl hydrolases family 2 sugar binding" evidence="7">
    <location>
        <begin position="72"/>
        <end position="186"/>
    </location>
</feature>
<dbReference type="InterPro" id="IPR017853">
    <property type="entry name" value="GH"/>
</dbReference>
<dbReference type="Gene3D" id="3.20.20.80">
    <property type="entry name" value="Glycosidases"/>
    <property type="match status" value="1"/>
</dbReference>
<keyword evidence="9" id="KW-1185">Reference proteome</keyword>
<dbReference type="AlphaFoldDB" id="A0A1T5P9R1"/>
<evidence type="ECO:0000313" key="9">
    <source>
        <dbReference type="Proteomes" id="UP000190166"/>
    </source>
</evidence>
<dbReference type="SUPFAM" id="SSF49785">
    <property type="entry name" value="Galactose-binding domain-like"/>
    <property type="match status" value="1"/>
</dbReference>
<name>A0A1T5P9R1_9BACT</name>
<dbReference type="Gene3D" id="2.60.40.10">
    <property type="entry name" value="Immunoglobulins"/>
    <property type="match status" value="1"/>
</dbReference>
<dbReference type="InterPro" id="IPR006103">
    <property type="entry name" value="Glyco_hydro_2_cat"/>
</dbReference>
<dbReference type="Pfam" id="PF02836">
    <property type="entry name" value="Glyco_hydro_2_C"/>
    <property type="match status" value="1"/>
</dbReference>
<keyword evidence="4" id="KW-0732">Signal</keyword>
<keyword evidence="2" id="KW-0378">Hydrolase</keyword>
<keyword evidence="3" id="KW-0326">Glycosidase</keyword>
<dbReference type="SUPFAM" id="SSF51445">
    <property type="entry name" value="(Trans)glycosidases"/>
    <property type="match status" value="1"/>
</dbReference>
<dbReference type="InterPro" id="IPR013783">
    <property type="entry name" value="Ig-like_fold"/>
</dbReference>
<organism evidence="8 9">
    <name type="scientific">Chitinophaga ginsengisegetis</name>
    <dbReference type="NCBI Taxonomy" id="393003"/>
    <lineage>
        <taxon>Bacteria</taxon>
        <taxon>Pseudomonadati</taxon>
        <taxon>Bacteroidota</taxon>
        <taxon>Chitinophagia</taxon>
        <taxon>Chitinophagales</taxon>
        <taxon>Chitinophagaceae</taxon>
        <taxon>Chitinophaga</taxon>
    </lineage>
</organism>
<evidence type="ECO:0000256" key="3">
    <source>
        <dbReference type="ARBA" id="ARBA00023295"/>
    </source>
</evidence>
<dbReference type="Pfam" id="PF02837">
    <property type="entry name" value="Glyco_hydro_2_N"/>
    <property type="match status" value="1"/>
</dbReference>
<sequence length="652" mass="73644">MKNILLLLLLCPFLAIAQGTSKAPLNGVWTFALDPLNRGVPDKWYATDFASTGFDKVQVPHSFSVDKRYFFYTGTAWYFKKFNAPVVQKGERTFLRFDAVFYKAKIWLNGQVAGEHEGGYTPFEIEVTQLLKDKNTLAVSVSNAWDTTTIPGAKASDAKDAPNVAQLYAWMNYGGITRPVHVVTRPAAFLQNIKVVAEPDLKKGTARIQVITLLKDYQSPDVQVNIYQSGIKNNIRFKQTSANASQVALEGVLPAAKLWSQDAPDLYEAEVIAGADTMRKTFGIRRLEIKGTQLLLNGEPIRMGGCNRPLDYPGYGSLDPDEVLEKDLNLIKSGSMELSRISHYPVSESMLDWADKHGLLIITEAGNWQMTPRQMADPLMRAKYQSQLKEMVERDWNHPSIIAYSLGNEFQSQTPEGISWVKDMGVFVKSLDAGRLVTFASFNVWRDYVKRPEDEASLYVDFISTNIYGNDQLAHLRHIHEIYPNKPVYISEFGMRLPQKGKEEDRIAYFKRAMQVFRQCDYLIGASVWTFNDYMSRYPGTDANGYRAWGLVAPDRTLRSVYAVWQEEFSPAIIELVRINEDKAIVKITARADFPSYVLRNYLLRYGNNSLELHTLKPGESQEVTIPVTGKTLTVSLVKPGGFVVVTKNIKE</sequence>
<dbReference type="PANTHER" id="PTHR42732:SF1">
    <property type="entry name" value="BETA-MANNOSIDASE"/>
    <property type="match status" value="1"/>
</dbReference>
<dbReference type="STRING" id="393003.SAMN05660461_5243"/>
<evidence type="ECO:0000256" key="4">
    <source>
        <dbReference type="SAM" id="SignalP"/>
    </source>
</evidence>
<dbReference type="GO" id="GO:0004553">
    <property type="term" value="F:hydrolase activity, hydrolyzing O-glycosyl compounds"/>
    <property type="evidence" value="ECO:0007669"/>
    <property type="project" value="InterPro"/>
</dbReference>
<dbReference type="Gene3D" id="2.60.120.260">
    <property type="entry name" value="Galactose-binding domain-like"/>
    <property type="match status" value="1"/>
</dbReference>
<evidence type="ECO:0000259" key="5">
    <source>
        <dbReference type="Pfam" id="PF00703"/>
    </source>
</evidence>
<dbReference type="InterPro" id="IPR051913">
    <property type="entry name" value="GH2_Domain-Containing"/>
</dbReference>
<dbReference type="Proteomes" id="UP000190166">
    <property type="component" value="Unassembled WGS sequence"/>
</dbReference>
<feature type="chain" id="PRO_5012459589" evidence="4">
    <location>
        <begin position="18"/>
        <end position="652"/>
    </location>
</feature>
<feature type="signal peptide" evidence="4">
    <location>
        <begin position="1"/>
        <end position="17"/>
    </location>
</feature>
<dbReference type="GO" id="GO:0005975">
    <property type="term" value="P:carbohydrate metabolic process"/>
    <property type="evidence" value="ECO:0007669"/>
    <property type="project" value="InterPro"/>
</dbReference>
<evidence type="ECO:0000259" key="6">
    <source>
        <dbReference type="Pfam" id="PF02836"/>
    </source>
</evidence>
<feature type="domain" description="Glycoside hydrolase family 2 immunoglobulin-like beta-sandwich" evidence="5">
    <location>
        <begin position="195"/>
        <end position="285"/>
    </location>
</feature>
<dbReference type="PRINTS" id="PR00132">
    <property type="entry name" value="GLHYDRLASE2"/>
</dbReference>
<feature type="domain" description="Glycoside hydrolase family 2 catalytic" evidence="6">
    <location>
        <begin position="288"/>
        <end position="533"/>
    </location>
</feature>
<dbReference type="InterPro" id="IPR008979">
    <property type="entry name" value="Galactose-bd-like_sf"/>
</dbReference>
<reference evidence="8 9" key="1">
    <citation type="submission" date="2017-02" db="EMBL/GenBank/DDBJ databases">
        <authorList>
            <person name="Peterson S.W."/>
        </authorList>
    </citation>
    <scope>NUCLEOTIDE SEQUENCE [LARGE SCALE GENOMIC DNA]</scope>
    <source>
        <strain evidence="8 9">DSM 18108</strain>
    </source>
</reference>
<evidence type="ECO:0000259" key="7">
    <source>
        <dbReference type="Pfam" id="PF02837"/>
    </source>
</evidence>
<gene>
    <name evidence="8" type="ORF">SAMN05660461_5243</name>
</gene>
<accession>A0A1T5P9R1</accession>